<dbReference type="SUPFAM" id="SSF56091">
    <property type="entry name" value="DNA ligase/mRNA capping enzyme, catalytic domain"/>
    <property type="match status" value="1"/>
</dbReference>
<evidence type="ECO:0000256" key="11">
    <source>
        <dbReference type="ARBA" id="ARBA00023172"/>
    </source>
</evidence>
<dbReference type="InterPro" id="IPR050191">
    <property type="entry name" value="ATP-dep_DNA_ligase"/>
</dbReference>
<dbReference type="InterPro" id="IPR022865">
    <property type="entry name" value="DNA_ligae_ATP-dep_bac/arc"/>
</dbReference>
<comment type="function">
    <text evidence="14">DNA ligase that seals nicks in double-stranded DNA during DNA replication, DNA recombination and DNA repair.</text>
</comment>
<feature type="domain" description="ATP-dependent DNA ligase family profile" evidence="16">
    <location>
        <begin position="332"/>
        <end position="472"/>
    </location>
</feature>
<accession>A0A3G3IHH2</accession>
<dbReference type="InterPro" id="IPR000977">
    <property type="entry name" value="DNA_ligase_ATP-dep"/>
</dbReference>
<keyword evidence="5 14" id="KW-0235">DNA replication</keyword>
<dbReference type="Proteomes" id="UP000273278">
    <property type="component" value="Chromosome"/>
</dbReference>
<dbReference type="PANTHER" id="PTHR45674">
    <property type="entry name" value="DNA LIGASE 1/3 FAMILY MEMBER"/>
    <property type="match status" value="1"/>
</dbReference>
<dbReference type="Pfam" id="PF01068">
    <property type="entry name" value="DNA_ligase_A_M"/>
    <property type="match status" value="1"/>
</dbReference>
<keyword evidence="7 14" id="KW-0547">Nucleotide-binding</keyword>
<dbReference type="InterPro" id="IPR036599">
    <property type="entry name" value="DNA_ligase_N_sf"/>
</dbReference>
<keyword evidence="9 14" id="KW-0067">ATP-binding</keyword>
<dbReference type="InterPro" id="IPR012340">
    <property type="entry name" value="NA-bd_OB-fold"/>
</dbReference>
<evidence type="ECO:0000256" key="2">
    <source>
        <dbReference type="ARBA" id="ARBA00013308"/>
    </source>
</evidence>
<evidence type="ECO:0000256" key="13">
    <source>
        <dbReference type="ARBA" id="ARBA00023306"/>
    </source>
</evidence>
<evidence type="ECO:0000256" key="10">
    <source>
        <dbReference type="ARBA" id="ARBA00022842"/>
    </source>
</evidence>
<feature type="binding site" evidence="14">
    <location>
        <position position="304"/>
    </location>
    <ligand>
        <name>ATP</name>
        <dbReference type="ChEBI" id="CHEBI:30616"/>
    </ligand>
</feature>
<keyword evidence="13 14" id="KW-0131">Cell cycle</keyword>
<dbReference type="GO" id="GO:0006310">
    <property type="term" value="P:DNA recombination"/>
    <property type="evidence" value="ECO:0007669"/>
    <property type="project" value="UniProtKB-UniRule"/>
</dbReference>
<dbReference type="GO" id="GO:0046872">
    <property type="term" value="F:metal ion binding"/>
    <property type="evidence" value="ECO:0007669"/>
    <property type="project" value="UniProtKB-KW"/>
</dbReference>
<evidence type="ECO:0000256" key="1">
    <source>
        <dbReference type="ARBA" id="ARBA00007572"/>
    </source>
</evidence>
<dbReference type="Gene3D" id="2.40.50.140">
    <property type="entry name" value="Nucleic acid-binding proteins"/>
    <property type="match status" value="1"/>
</dbReference>
<dbReference type="GeneID" id="41321953"/>
<keyword evidence="4 14" id="KW-0132">Cell division</keyword>
<dbReference type="OMA" id="WIKYKRD"/>
<dbReference type="GO" id="GO:0006273">
    <property type="term" value="P:lagging strand elongation"/>
    <property type="evidence" value="ECO:0007669"/>
    <property type="project" value="TreeGrafter"/>
</dbReference>
<dbReference type="PROSITE" id="PS00697">
    <property type="entry name" value="DNA_LIGASE_A1"/>
    <property type="match status" value="1"/>
</dbReference>
<evidence type="ECO:0000259" key="16">
    <source>
        <dbReference type="PROSITE" id="PS50160"/>
    </source>
</evidence>
<dbReference type="InterPro" id="IPR012309">
    <property type="entry name" value="DNA_ligase_ATP-dep_C"/>
</dbReference>
<dbReference type="RefSeq" id="WP_015505060.1">
    <property type="nucleotide sequence ID" value="NZ_CP017686.1"/>
</dbReference>
<gene>
    <name evidence="14" type="primary">lig</name>
    <name evidence="17" type="ORF">BKD89_05780</name>
</gene>
<dbReference type="AlphaFoldDB" id="A0A3G3IHH2"/>
<comment type="cofactor">
    <cofactor evidence="14">
        <name>Mg(2+)</name>
        <dbReference type="ChEBI" id="CHEBI:18420"/>
    </cofactor>
</comment>
<dbReference type="GO" id="GO:0006281">
    <property type="term" value="P:DNA repair"/>
    <property type="evidence" value="ECO:0007669"/>
    <property type="project" value="UniProtKB-UniRule"/>
</dbReference>
<feature type="binding site" evidence="14">
    <location>
        <position position="274"/>
    </location>
    <ligand>
        <name>ATP</name>
        <dbReference type="ChEBI" id="CHEBI:30616"/>
    </ligand>
</feature>
<feature type="binding site" evidence="14">
    <location>
        <position position="426"/>
    </location>
    <ligand>
        <name>ATP</name>
        <dbReference type="ChEBI" id="CHEBI:30616"/>
    </ligand>
</feature>
<dbReference type="EC" id="6.5.1.1" evidence="14"/>
<evidence type="ECO:0000256" key="15">
    <source>
        <dbReference type="RuleBase" id="RU004196"/>
    </source>
</evidence>
<dbReference type="CDD" id="cd07901">
    <property type="entry name" value="Adenylation_DNA_ligase_Arch_LigB"/>
    <property type="match status" value="1"/>
</dbReference>
<dbReference type="FunFam" id="1.10.3260.10:FF:000007">
    <property type="entry name" value="DNA ligase"/>
    <property type="match status" value="1"/>
</dbReference>
<keyword evidence="10 14" id="KW-0460">Magnesium</keyword>
<dbReference type="GO" id="GO:0003677">
    <property type="term" value="F:DNA binding"/>
    <property type="evidence" value="ECO:0007669"/>
    <property type="project" value="InterPro"/>
</dbReference>
<dbReference type="GO" id="GO:0051301">
    <property type="term" value="P:cell division"/>
    <property type="evidence" value="ECO:0007669"/>
    <property type="project" value="UniProtKB-KW"/>
</dbReference>
<dbReference type="InterPro" id="IPR012308">
    <property type="entry name" value="DNA_ligase_ATP-dep_N"/>
</dbReference>
<evidence type="ECO:0000256" key="14">
    <source>
        <dbReference type="HAMAP-Rule" id="MF_00407"/>
    </source>
</evidence>
<feature type="binding site" evidence="14">
    <location>
        <position position="432"/>
    </location>
    <ligand>
        <name>ATP</name>
        <dbReference type="ChEBI" id="CHEBI:30616"/>
    </ligand>
</feature>
<evidence type="ECO:0000256" key="8">
    <source>
        <dbReference type="ARBA" id="ARBA00022763"/>
    </source>
</evidence>
<evidence type="ECO:0000313" key="18">
    <source>
        <dbReference type="Proteomes" id="UP000273278"/>
    </source>
</evidence>
<keyword evidence="12 14" id="KW-0234">DNA repair</keyword>
<dbReference type="Pfam" id="PF04675">
    <property type="entry name" value="DNA_ligase_A_N"/>
    <property type="match status" value="1"/>
</dbReference>
<dbReference type="GO" id="GO:0071897">
    <property type="term" value="P:DNA biosynthetic process"/>
    <property type="evidence" value="ECO:0007669"/>
    <property type="project" value="InterPro"/>
</dbReference>
<comment type="catalytic activity">
    <reaction evidence="14">
        <text>ATP + (deoxyribonucleotide)n-3'-hydroxyl + 5'-phospho-(deoxyribonucleotide)m = (deoxyribonucleotide)n+m + AMP + diphosphate.</text>
        <dbReference type="EC" id="6.5.1.1"/>
    </reaction>
</comment>
<keyword evidence="11 14" id="KW-0233">DNA recombination</keyword>
<evidence type="ECO:0000256" key="12">
    <source>
        <dbReference type="ARBA" id="ARBA00023204"/>
    </source>
</evidence>
<dbReference type="SUPFAM" id="SSF50249">
    <property type="entry name" value="Nucleic acid-binding proteins"/>
    <property type="match status" value="1"/>
</dbReference>
<keyword evidence="6 14" id="KW-0479">Metal-binding</keyword>
<feature type="binding site" evidence="14">
    <location>
        <position position="344"/>
    </location>
    <ligand>
        <name>ATP</name>
        <dbReference type="ChEBI" id="CHEBI:30616"/>
    </ligand>
</feature>
<organism evidence="17 18">
    <name type="scientific">Methanomethylophilus alvi</name>
    <dbReference type="NCBI Taxonomy" id="1291540"/>
    <lineage>
        <taxon>Archaea</taxon>
        <taxon>Methanobacteriati</taxon>
        <taxon>Thermoplasmatota</taxon>
        <taxon>Thermoplasmata</taxon>
        <taxon>Methanomassiliicoccales</taxon>
        <taxon>Methanomethylophilaceae</taxon>
        <taxon>Methanomethylophilus</taxon>
    </lineage>
</organism>
<reference evidence="17 18" key="1">
    <citation type="submission" date="2016-10" db="EMBL/GenBank/DDBJ databases">
        <title>Complete genome of the TMA-utilizing, human hosted archaeon Methanomethylophilus alvus Gen. nov, sp. nov., strain Mx-05, derived from a pure culture.</title>
        <authorList>
            <person name="Brugere J.-F."/>
            <person name="Ben Hania W."/>
            <person name="Chaudhary P.P."/>
            <person name="Gaci N."/>
            <person name="Borrel G."/>
            <person name="Cao Van Tuat L."/>
            <person name="Fardeau M.-L."/>
            <person name="Harris H.M.B."/>
            <person name="O'Toole P.W."/>
            <person name="Ollivier B."/>
        </authorList>
    </citation>
    <scope>NUCLEOTIDE SEQUENCE [LARGE SCALE GENOMIC DNA]</scope>
    <source>
        <strain evidence="17 18">Mx-05</strain>
    </source>
</reference>
<dbReference type="HAMAP" id="MF_00407">
    <property type="entry name" value="DNA_ligase"/>
    <property type="match status" value="1"/>
</dbReference>
<dbReference type="GO" id="GO:0005524">
    <property type="term" value="F:ATP binding"/>
    <property type="evidence" value="ECO:0007669"/>
    <property type="project" value="UniProtKB-UniRule"/>
</dbReference>
<feature type="active site" description="N6-AMP-lysine intermediate" evidence="14">
    <location>
        <position position="251"/>
    </location>
</feature>
<dbReference type="Gene3D" id="1.10.3260.10">
    <property type="entry name" value="DNA ligase, ATP-dependent, N-terminal domain"/>
    <property type="match status" value="1"/>
</dbReference>
<proteinExistence type="inferred from homology"/>
<evidence type="ECO:0000256" key="4">
    <source>
        <dbReference type="ARBA" id="ARBA00022618"/>
    </source>
</evidence>
<comment type="similarity">
    <text evidence="1 14 15">Belongs to the ATP-dependent DNA ligase family.</text>
</comment>
<dbReference type="SUPFAM" id="SSF117018">
    <property type="entry name" value="ATP-dependent DNA ligase DNA-binding domain"/>
    <property type="match status" value="1"/>
</dbReference>
<dbReference type="CDD" id="cd07969">
    <property type="entry name" value="OBF_DNA_ligase_I"/>
    <property type="match status" value="1"/>
</dbReference>
<dbReference type="EMBL" id="CP017686">
    <property type="protein sequence ID" value="AYQ55307.1"/>
    <property type="molecule type" value="Genomic_DNA"/>
</dbReference>
<feature type="binding site" evidence="14">
    <location>
        <position position="256"/>
    </location>
    <ligand>
        <name>ATP</name>
        <dbReference type="ChEBI" id="CHEBI:30616"/>
    </ligand>
</feature>
<dbReference type="Gene3D" id="3.30.470.30">
    <property type="entry name" value="DNA ligase/mRNA capping enzyme"/>
    <property type="match status" value="1"/>
</dbReference>
<evidence type="ECO:0000256" key="3">
    <source>
        <dbReference type="ARBA" id="ARBA00022598"/>
    </source>
</evidence>
<evidence type="ECO:0000256" key="7">
    <source>
        <dbReference type="ARBA" id="ARBA00022741"/>
    </source>
</evidence>
<sequence>MQFGDLAEVFDRLEKTSSRLEMTDILAEFFRNVKPEEIRKTIYLSVGRLHPDFVPLELGMADKLVLKAIASVSGRRSEEVEDLWTKTGDPGEVAEMLIAKKKQMTLFSEPLSFQNVIEGLTAIENASGKDSQDKKMKLLARMLHDSSPLEARYLCRIVTGRMRVGAGTMTAMDALASAFASKEDRPDIERAFNITCDMGLVAETLASGGLDAVKGIEVSVGNPVKVMLAERLRSLPEIMERLGGKCAFEYKYDGIRVQAHIKKGPGGFVKLFSRRLEDLTSNFPDIGEALLRQLKGREAIVEGECVAYDPDTGTLQPFQNVTHRRKKHGMEKAVEDIPVRIFLFDMLYCNGEDYTLKPYSFRRMRLESSFKDDDSERYDRIGYTSRAIIDSDEKAQKFFDGAIAARCEGIMAKSLSEDSVYRAGSRGFLWIKYKKDYTQALVDSFDLTVVGAFYGMGKRAGKYGALLMAAYDPDTGRFGTACKLGTGFDDAFLDAMPGLLEKYRCETKPASLDAEMVPDVWFIPGVVLEVTAADISLSPIHTIAYGTVKEDAGLGLRFPRFTGRVRDDKTPEQCTTASEIVEFYRMQEDRDNGDVE</sequence>
<dbReference type="InterPro" id="IPR012310">
    <property type="entry name" value="DNA_ligase_ATP-dep_cent"/>
</dbReference>
<evidence type="ECO:0000256" key="9">
    <source>
        <dbReference type="ARBA" id="ARBA00022840"/>
    </source>
</evidence>
<dbReference type="FunFam" id="2.40.50.140:FF:000062">
    <property type="entry name" value="DNA ligase"/>
    <property type="match status" value="1"/>
</dbReference>
<dbReference type="GO" id="GO:0003910">
    <property type="term" value="F:DNA ligase (ATP) activity"/>
    <property type="evidence" value="ECO:0007669"/>
    <property type="project" value="UniProtKB-UniRule"/>
</dbReference>
<dbReference type="NCBIfam" id="TIGR00574">
    <property type="entry name" value="dnl1"/>
    <property type="match status" value="1"/>
</dbReference>
<feature type="binding site" evidence="14">
    <location>
        <position position="249"/>
    </location>
    <ligand>
        <name>ATP</name>
        <dbReference type="ChEBI" id="CHEBI:30616"/>
    </ligand>
</feature>
<dbReference type="Pfam" id="PF04679">
    <property type="entry name" value="DNA_ligase_A_C"/>
    <property type="match status" value="1"/>
</dbReference>
<evidence type="ECO:0000256" key="6">
    <source>
        <dbReference type="ARBA" id="ARBA00022723"/>
    </source>
</evidence>
<evidence type="ECO:0000313" key="17">
    <source>
        <dbReference type="EMBL" id="AYQ55307.1"/>
    </source>
</evidence>
<dbReference type="PANTHER" id="PTHR45674:SF4">
    <property type="entry name" value="DNA LIGASE 1"/>
    <property type="match status" value="1"/>
</dbReference>
<dbReference type="InterPro" id="IPR016059">
    <property type="entry name" value="DNA_ligase_ATP-dep_CS"/>
</dbReference>
<keyword evidence="8 14" id="KW-0227">DNA damage</keyword>
<name>A0A3G3IHH2_9ARCH</name>
<dbReference type="PROSITE" id="PS50160">
    <property type="entry name" value="DNA_LIGASE_A3"/>
    <property type="match status" value="1"/>
</dbReference>
<evidence type="ECO:0000256" key="5">
    <source>
        <dbReference type="ARBA" id="ARBA00022705"/>
    </source>
</evidence>
<protein>
    <recommendedName>
        <fullName evidence="2 14">DNA ligase</fullName>
        <ecNumber evidence="14">6.5.1.1</ecNumber>
    </recommendedName>
    <alternativeName>
        <fullName evidence="14">Polydeoxyribonucleotide synthase [ATP]</fullName>
    </alternativeName>
</protein>
<keyword evidence="3 14" id="KW-0436">Ligase</keyword>